<dbReference type="CDD" id="cd06170">
    <property type="entry name" value="LuxR_C_like"/>
    <property type="match status" value="1"/>
</dbReference>
<dbReference type="PRINTS" id="PR00038">
    <property type="entry name" value="HTHLUXR"/>
</dbReference>
<evidence type="ECO:0000313" key="5">
    <source>
        <dbReference type="EMBL" id="AQZ52347.1"/>
    </source>
</evidence>
<dbReference type="GO" id="GO:0016301">
    <property type="term" value="F:kinase activity"/>
    <property type="evidence" value="ECO:0007669"/>
    <property type="project" value="UniProtKB-KW"/>
</dbReference>
<dbReference type="Proteomes" id="UP000191135">
    <property type="component" value="Chromosome"/>
</dbReference>
<sequence length="190" mass="21439">MDRTSASPLTFTLPQLPVPLVFATHRVIRDCNSEFAAVFGYEREALINQSFARLYPALEDFVRTGKMWRDHLPGGAVYYDERIMADTGGRRFWCRVRGRSFDAADPFAAAVYCFEPMSRPTSAATKTLTGRQRQILALVAQGKTNAAIADELNLSRRTIEAHRLRLARAIGVRNSSELIAWFLNSEENRP</sequence>
<dbReference type="AlphaFoldDB" id="A0A1U9Z3S4"/>
<dbReference type="Gene3D" id="1.10.10.10">
    <property type="entry name" value="Winged helix-like DNA-binding domain superfamily/Winged helix DNA-binding domain"/>
    <property type="match status" value="1"/>
</dbReference>
<evidence type="ECO:0000256" key="2">
    <source>
        <dbReference type="ARBA" id="ARBA00023125"/>
    </source>
</evidence>
<dbReference type="GO" id="GO:0006355">
    <property type="term" value="P:regulation of DNA-templated transcription"/>
    <property type="evidence" value="ECO:0007669"/>
    <property type="project" value="InterPro"/>
</dbReference>
<evidence type="ECO:0000256" key="3">
    <source>
        <dbReference type="ARBA" id="ARBA00023163"/>
    </source>
</evidence>
<dbReference type="InterPro" id="IPR036388">
    <property type="entry name" value="WH-like_DNA-bd_sf"/>
</dbReference>
<dbReference type="NCBIfam" id="TIGR00229">
    <property type="entry name" value="sensory_box"/>
    <property type="match status" value="1"/>
</dbReference>
<dbReference type="PANTHER" id="PTHR44688">
    <property type="entry name" value="DNA-BINDING TRANSCRIPTIONAL ACTIVATOR DEVR_DOSR"/>
    <property type="match status" value="1"/>
</dbReference>
<dbReference type="SMART" id="SM00421">
    <property type="entry name" value="HTH_LUXR"/>
    <property type="match status" value="1"/>
</dbReference>
<reference evidence="5 6" key="1">
    <citation type="submission" date="2017-03" db="EMBL/GenBank/DDBJ databases">
        <title>Foreign affairs: Plasmid Transfer between Roseobacters and Rhizobia.</title>
        <authorList>
            <person name="Bartling P."/>
            <person name="Bunk B."/>
            <person name="Overmann J."/>
            <person name="Brinkmann H."/>
            <person name="Petersen J."/>
        </authorList>
    </citation>
    <scope>NUCLEOTIDE SEQUENCE [LARGE SCALE GENOMIC DNA]</scope>
    <source>
        <strain evidence="5 6">MACL11</strain>
    </source>
</reference>
<keyword evidence="5" id="KW-0808">Transferase</keyword>
<dbReference type="Pfam" id="PF13426">
    <property type="entry name" value="PAS_9"/>
    <property type="match status" value="1"/>
</dbReference>
<accession>A0A1U9Z3S4</accession>
<protein>
    <submittedName>
        <fullName evidence="5">Two component system sensor kinase SsrB</fullName>
    </submittedName>
</protein>
<gene>
    <name evidence="5" type="ORF">Mame_03028</name>
</gene>
<proteinExistence type="predicted"/>
<organism evidence="5 6">
    <name type="scientific">Martelella mediterranea DSM 17316</name>
    <dbReference type="NCBI Taxonomy" id="1122214"/>
    <lineage>
        <taxon>Bacteria</taxon>
        <taxon>Pseudomonadati</taxon>
        <taxon>Pseudomonadota</taxon>
        <taxon>Alphaproteobacteria</taxon>
        <taxon>Hyphomicrobiales</taxon>
        <taxon>Aurantimonadaceae</taxon>
        <taxon>Martelella</taxon>
    </lineage>
</organism>
<dbReference type="GO" id="GO:0003677">
    <property type="term" value="F:DNA binding"/>
    <property type="evidence" value="ECO:0007669"/>
    <property type="project" value="UniProtKB-KW"/>
</dbReference>
<dbReference type="InterPro" id="IPR035965">
    <property type="entry name" value="PAS-like_dom_sf"/>
</dbReference>
<dbReference type="STRING" id="1122214.Mame_03028"/>
<dbReference type="SUPFAM" id="SSF55785">
    <property type="entry name" value="PYP-like sensor domain (PAS domain)"/>
    <property type="match status" value="1"/>
</dbReference>
<dbReference type="CDD" id="cd00130">
    <property type="entry name" value="PAS"/>
    <property type="match status" value="1"/>
</dbReference>
<dbReference type="InterPro" id="IPR016032">
    <property type="entry name" value="Sig_transdc_resp-reg_C-effctor"/>
</dbReference>
<dbReference type="eggNOG" id="COG2197">
    <property type="taxonomic scope" value="Bacteria"/>
</dbReference>
<dbReference type="PANTHER" id="PTHR44688:SF16">
    <property type="entry name" value="DNA-BINDING TRANSCRIPTIONAL ACTIVATOR DEVR_DOSR"/>
    <property type="match status" value="1"/>
</dbReference>
<dbReference type="KEGG" id="mmed:Mame_03028"/>
<evidence type="ECO:0000256" key="1">
    <source>
        <dbReference type="ARBA" id="ARBA00023015"/>
    </source>
</evidence>
<keyword evidence="6" id="KW-1185">Reference proteome</keyword>
<keyword evidence="3" id="KW-0804">Transcription</keyword>
<evidence type="ECO:0000259" key="4">
    <source>
        <dbReference type="PROSITE" id="PS50043"/>
    </source>
</evidence>
<dbReference type="EMBL" id="CP020330">
    <property type="protein sequence ID" value="AQZ52347.1"/>
    <property type="molecule type" value="Genomic_DNA"/>
</dbReference>
<keyword evidence="1" id="KW-0805">Transcription regulation</keyword>
<keyword evidence="2" id="KW-0238">DNA-binding</keyword>
<dbReference type="Pfam" id="PF00196">
    <property type="entry name" value="GerE"/>
    <property type="match status" value="1"/>
</dbReference>
<dbReference type="PROSITE" id="PS50043">
    <property type="entry name" value="HTH_LUXR_2"/>
    <property type="match status" value="1"/>
</dbReference>
<feature type="domain" description="HTH luxR-type" evidence="4">
    <location>
        <begin position="121"/>
        <end position="186"/>
    </location>
</feature>
<dbReference type="InterPro" id="IPR000014">
    <property type="entry name" value="PAS"/>
</dbReference>
<dbReference type="InterPro" id="IPR000792">
    <property type="entry name" value="Tscrpt_reg_LuxR_C"/>
</dbReference>
<dbReference type="SUPFAM" id="SSF46894">
    <property type="entry name" value="C-terminal effector domain of the bipartite response regulators"/>
    <property type="match status" value="1"/>
</dbReference>
<name>A0A1U9Z3S4_9HYPH</name>
<dbReference type="Gene3D" id="3.30.450.20">
    <property type="entry name" value="PAS domain"/>
    <property type="match status" value="1"/>
</dbReference>
<evidence type="ECO:0000313" key="6">
    <source>
        <dbReference type="Proteomes" id="UP000191135"/>
    </source>
</evidence>
<keyword evidence="5" id="KW-0418">Kinase</keyword>